<feature type="chain" id="PRO_5011407431" description="AP-1 complex subunit gamma" evidence="12">
    <location>
        <begin position="17"/>
        <end position="939"/>
    </location>
</feature>
<evidence type="ECO:0000256" key="9">
    <source>
        <dbReference type="ARBA" id="ARBA00029433"/>
    </source>
</evidence>
<reference evidence="14" key="1">
    <citation type="submission" date="2007-03" db="EMBL/GenBank/DDBJ databases">
        <title>Annotation of Culex pipiens quinquefasciatus.</title>
        <authorList>
            <consortium name="The Broad Institute Genome Sequencing Platform"/>
            <person name="Atkinson P.W."/>
            <person name="Hemingway J."/>
            <person name="Christensen B.M."/>
            <person name="Higgs S."/>
            <person name="Kodira C."/>
            <person name="Hannick L."/>
            <person name="Megy K."/>
            <person name="O'Leary S."/>
            <person name="Pearson M."/>
            <person name="Haas B.J."/>
            <person name="Mauceli E."/>
            <person name="Wortman J.R."/>
            <person name="Lee N.H."/>
            <person name="Guigo R."/>
            <person name="Stanke M."/>
            <person name="Alvarado L."/>
            <person name="Amedeo P."/>
            <person name="Antoine C.H."/>
            <person name="Arensburger P."/>
            <person name="Bidwell S.L."/>
            <person name="Crawford M."/>
            <person name="Camaro F."/>
            <person name="Devon K."/>
            <person name="Engels R."/>
            <person name="Hammond M."/>
            <person name="Howarth C."/>
            <person name="Koehrsen M."/>
            <person name="Lawson D."/>
            <person name="Montgomery P."/>
            <person name="Nene V."/>
            <person name="Nusbaum C."/>
            <person name="Puiu D."/>
            <person name="Romero-Severson J."/>
            <person name="Severson D.W."/>
            <person name="Shumway M."/>
            <person name="Sisk P."/>
            <person name="Stolte C."/>
            <person name="Zeng Q."/>
            <person name="Eisenstadt E."/>
            <person name="Fraser-Liggett C."/>
            <person name="Strausberg R."/>
            <person name="Galagan J."/>
            <person name="Birren B."/>
            <person name="Collins F.H."/>
        </authorList>
    </citation>
    <scope>NUCLEOTIDE SEQUENCE [LARGE SCALE GENOMIC DNA]</scope>
    <source>
        <strain evidence="14">JHB</strain>
    </source>
</reference>
<dbReference type="OMA" id="REPNTKK"/>
<dbReference type="SUPFAM" id="SSF49348">
    <property type="entry name" value="Clathrin adaptor appendage domain"/>
    <property type="match status" value="1"/>
</dbReference>
<dbReference type="OrthoDB" id="28053at2759"/>
<dbReference type="InterPro" id="IPR017107">
    <property type="entry name" value="AP1_complex_gsu"/>
</dbReference>
<keyword evidence="12" id="KW-0732">Signal</keyword>
<feature type="signal peptide" evidence="12">
    <location>
        <begin position="1"/>
        <end position="16"/>
    </location>
</feature>
<dbReference type="Gene3D" id="2.60.40.1230">
    <property type="match status" value="1"/>
</dbReference>
<dbReference type="VEuPathDB" id="VectorBase:CPIJ002049"/>
<keyword evidence="16" id="KW-1185">Reference proteome</keyword>
<proteinExistence type="inferred from homology"/>
<dbReference type="InParanoid" id="B0W4E6"/>
<dbReference type="PANTHER" id="PTHR22780">
    <property type="entry name" value="ADAPTIN, ALPHA/GAMMA/EPSILON"/>
    <property type="match status" value="1"/>
</dbReference>
<dbReference type="GO" id="GO:0006886">
    <property type="term" value="P:intracellular protein transport"/>
    <property type="evidence" value="ECO:0007669"/>
    <property type="project" value="UniProtKB-UniRule"/>
</dbReference>
<dbReference type="InterPro" id="IPR008153">
    <property type="entry name" value="GAE_dom"/>
</dbReference>
<keyword evidence="7 10" id="KW-0472">Membrane</keyword>
<dbReference type="FunFam" id="1.25.10.10:FF:000030">
    <property type="entry name" value="AP-1 complex subunit gamma"/>
    <property type="match status" value="1"/>
</dbReference>
<keyword evidence="4 10" id="KW-0813">Transport</keyword>
<accession>B0W4E6</accession>
<dbReference type="GO" id="GO:0016192">
    <property type="term" value="P:vesicle-mediated transport"/>
    <property type="evidence" value="ECO:0007669"/>
    <property type="project" value="InterPro"/>
</dbReference>
<evidence type="ECO:0000256" key="8">
    <source>
        <dbReference type="ARBA" id="ARBA00023329"/>
    </source>
</evidence>
<name>B0W4E6_CULQU</name>
<dbReference type="EMBL" id="DS231836">
    <property type="protein sequence ID" value="EDS33231.1"/>
    <property type="molecule type" value="Genomic_DNA"/>
</dbReference>
<evidence type="ECO:0000256" key="12">
    <source>
        <dbReference type="SAM" id="SignalP"/>
    </source>
</evidence>
<evidence type="ECO:0000256" key="2">
    <source>
        <dbReference type="ARBA" id="ARBA00004555"/>
    </source>
</evidence>
<dbReference type="Pfam" id="PF01602">
    <property type="entry name" value="Adaptin_N"/>
    <property type="match status" value="1"/>
</dbReference>
<dbReference type="STRING" id="7176.B0W4E6"/>
<evidence type="ECO:0000259" key="13">
    <source>
        <dbReference type="PROSITE" id="PS50180"/>
    </source>
</evidence>
<feature type="region of interest" description="Disordered" evidence="11">
    <location>
        <begin position="729"/>
        <end position="754"/>
    </location>
</feature>
<feature type="compositionally biased region" description="Polar residues" evidence="11">
    <location>
        <begin position="729"/>
        <end position="752"/>
    </location>
</feature>
<feature type="domain" description="GAE" evidence="13">
    <location>
        <begin position="820"/>
        <end position="934"/>
    </location>
</feature>
<evidence type="ECO:0000256" key="7">
    <source>
        <dbReference type="ARBA" id="ARBA00023136"/>
    </source>
</evidence>
<gene>
    <name evidence="15" type="primary">6033089</name>
    <name evidence="14" type="ORF">CpipJ_CPIJ002049</name>
</gene>
<comment type="subcellular location">
    <subcellularLocation>
        <location evidence="1">Cytoplasmic vesicle membrane</location>
    </subcellularLocation>
    <subcellularLocation>
        <location evidence="9">Endomembrane system</location>
        <topology evidence="9">Peripheral membrane protein</topology>
        <orientation evidence="9">Cytoplasmic side</orientation>
    </subcellularLocation>
    <subcellularLocation>
        <location evidence="2">Golgi apparatus</location>
    </subcellularLocation>
</comment>
<evidence type="ECO:0000256" key="4">
    <source>
        <dbReference type="ARBA" id="ARBA00022448"/>
    </source>
</evidence>
<dbReference type="AlphaFoldDB" id="B0W4E6"/>
<evidence type="ECO:0000256" key="11">
    <source>
        <dbReference type="SAM" id="MobiDB-lite"/>
    </source>
</evidence>
<keyword evidence="6 10" id="KW-0333">Golgi apparatus</keyword>
<evidence type="ECO:0000256" key="6">
    <source>
        <dbReference type="ARBA" id="ARBA00023034"/>
    </source>
</evidence>
<evidence type="ECO:0000256" key="3">
    <source>
        <dbReference type="ARBA" id="ARBA00006613"/>
    </source>
</evidence>
<dbReference type="SMART" id="SM00809">
    <property type="entry name" value="Alpha_adaptinC2"/>
    <property type="match status" value="1"/>
</dbReference>
<dbReference type="InterPro" id="IPR016024">
    <property type="entry name" value="ARM-type_fold"/>
</dbReference>
<dbReference type="eggNOG" id="KOG1062">
    <property type="taxonomic scope" value="Eukaryota"/>
</dbReference>
<dbReference type="PROSITE" id="PS50180">
    <property type="entry name" value="GAE"/>
    <property type="match status" value="1"/>
</dbReference>
<dbReference type="InterPro" id="IPR011989">
    <property type="entry name" value="ARM-like"/>
</dbReference>
<dbReference type="InterPro" id="IPR050840">
    <property type="entry name" value="Adaptor_Complx_Large_Subunit"/>
</dbReference>
<sequence>MKFLIVALSALALASAQTTTTNIPLSVVGNADGSATIKIGAVPAIQLPATAVTAAKGGGIYKKHSDLVVTRQDKTGAFTDIKCNSVELCYNSTTFFNDWVNSLIYLTTIKNRYSPGLTINNIKQVINETIETNILRKPSPTRLRELIRNIRASRTAAEERAVVNTECAYIRSTFRETDCIWKCRNMAKLLYIHMLGYPAHFGQMEALKLAASPKYTDKRIGYLGAMLLLDERADIHVLLTNCLKNDLNSSTQFIVGTALCTLAAIASPEMAHDLAHEIERLIASSNTFLRKKAILCAFRMVRRVPELMDEYMPKCAAFLNDKNHGILVSTITLVTEMCEQSPVVLNYFKSSIPTLVRMLKTLIVSGYSPEHVVNGVSDPFLQVKILRLLRILGHGDPDQSEIMNDVLAQVATNTETNKNAGNAILYETVLTIMNVESENSLRVLAVNILGRFLLNSDKNIRYVGLLTLVRTVQRDMTAVQRHRITILECLTDADSSIQKCAMELSFSLVNAQSIEMIVRELLKYLATADADMKSVCSSKIVSAAELYSPSVHWHLDVLLKVLTITGNNIRDDVISSTIQLISNAPREEQSFISGKMWEAITNMNQLENRQPLVQVAVWTLGEYGEAGHFDEDELIEHYRQLLWAPQLSITTKQYILVSLAKISVRMEHCTANIQNIINTFRVHLNVDLQQRAVEFSTLFTSYSHLRAALLEKMPTLKISDMASSEYNSDFTASSEDAQPSTVSPSAESTSTPLEDRSNQDILLDLLGGDSFGSGSNTSTATTPSPLQQSAPNADFLDLLGLGVNGNTIPSTVVSNSVPDVGATTITVFSRDNIDIRFFIRKEADYAVVTVKTTNNSLNMLDKYMFQVAVPKAFRIRMQEPSSTVMLPGESIVQDIHVERLNATVTGVGLRMKVRFSYEIGNYSMMEQTDVNEFPPDLFI</sequence>
<keyword evidence="5 10" id="KW-0653">Protein transport</keyword>
<evidence type="ECO:0000256" key="5">
    <source>
        <dbReference type="ARBA" id="ARBA00022927"/>
    </source>
</evidence>
<evidence type="ECO:0000313" key="14">
    <source>
        <dbReference type="EMBL" id="EDS33231.1"/>
    </source>
</evidence>
<dbReference type="KEGG" id="cqu:CpipJ_CPIJ002049"/>
<dbReference type="EnsemblMetazoa" id="CPIJ002049-RA">
    <property type="protein sequence ID" value="CPIJ002049-PA"/>
    <property type="gene ID" value="CPIJ002049"/>
</dbReference>
<organism>
    <name type="scientific">Culex quinquefasciatus</name>
    <name type="common">Southern house mosquito</name>
    <name type="synonym">Culex pungens</name>
    <dbReference type="NCBI Taxonomy" id="7176"/>
    <lineage>
        <taxon>Eukaryota</taxon>
        <taxon>Metazoa</taxon>
        <taxon>Ecdysozoa</taxon>
        <taxon>Arthropoda</taxon>
        <taxon>Hexapoda</taxon>
        <taxon>Insecta</taxon>
        <taxon>Pterygota</taxon>
        <taxon>Neoptera</taxon>
        <taxon>Endopterygota</taxon>
        <taxon>Diptera</taxon>
        <taxon>Nematocera</taxon>
        <taxon>Culicoidea</taxon>
        <taxon>Culicidae</taxon>
        <taxon>Culicinae</taxon>
        <taxon>Culicini</taxon>
        <taxon>Culex</taxon>
        <taxon>Culex</taxon>
    </lineage>
</organism>
<dbReference type="Pfam" id="PF02883">
    <property type="entry name" value="Alpha_adaptinC2"/>
    <property type="match status" value="1"/>
</dbReference>
<dbReference type="InterPro" id="IPR002553">
    <property type="entry name" value="Clathrin/coatomer_adapt-like_N"/>
</dbReference>
<dbReference type="PIRSF" id="PIRSF037094">
    <property type="entry name" value="AP1_complex_gamma"/>
    <property type="match status" value="1"/>
</dbReference>
<evidence type="ECO:0000313" key="16">
    <source>
        <dbReference type="Proteomes" id="UP000002320"/>
    </source>
</evidence>
<dbReference type="InterPro" id="IPR013041">
    <property type="entry name" value="Clathrin_app_Ig-like_sf"/>
</dbReference>
<dbReference type="HOGENOM" id="CLU_003824_0_0_1"/>
<dbReference type="VEuPathDB" id="VectorBase:CQUJHB014010"/>
<evidence type="ECO:0000256" key="1">
    <source>
        <dbReference type="ARBA" id="ARBA00004156"/>
    </source>
</evidence>
<dbReference type="InterPro" id="IPR008152">
    <property type="entry name" value="Clathrin_a/b/g-adaptin_app_Ig"/>
</dbReference>
<evidence type="ECO:0000256" key="10">
    <source>
        <dbReference type="PIRNR" id="PIRNR037094"/>
    </source>
</evidence>
<keyword evidence="8 10" id="KW-0968">Cytoplasmic vesicle</keyword>
<evidence type="ECO:0000313" key="15">
    <source>
        <dbReference type="EnsemblMetazoa" id="CPIJ002049-PA"/>
    </source>
</evidence>
<protein>
    <recommendedName>
        <fullName evidence="10">AP-1 complex subunit gamma</fullName>
    </recommendedName>
</protein>
<comment type="similarity">
    <text evidence="3 10">Belongs to the adaptor complexes large subunit family.</text>
</comment>
<dbReference type="Gene3D" id="1.25.10.10">
    <property type="entry name" value="Leucine-rich Repeat Variant"/>
    <property type="match status" value="1"/>
</dbReference>
<reference evidence="15" key="2">
    <citation type="submission" date="2020-05" db="UniProtKB">
        <authorList>
            <consortium name="EnsemblMetazoa"/>
        </authorList>
    </citation>
    <scope>IDENTIFICATION</scope>
    <source>
        <strain evidence="15">JHB</strain>
    </source>
</reference>
<dbReference type="GO" id="GO:0030121">
    <property type="term" value="C:AP-1 adaptor complex"/>
    <property type="evidence" value="ECO:0007669"/>
    <property type="project" value="InterPro"/>
</dbReference>
<dbReference type="Proteomes" id="UP000002320">
    <property type="component" value="Unassembled WGS sequence"/>
</dbReference>
<dbReference type="SUPFAM" id="SSF48371">
    <property type="entry name" value="ARM repeat"/>
    <property type="match status" value="1"/>
</dbReference>